<dbReference type="PANTHER" id="PTHR43289:SF6">
    <property type="entry name" value="SERINE_THREONINE-PROTEIN KINASE NEKL-3"/>
    <property type="match status" value="1"/>
</dbReference>
<evidence type="ECO:0000256" key="1">
    <source>
        <dbReference type="ARBA" id="ARBA00022679"/>
    </source>
</evidence>
<protein>
    <recommendedName>
        <fullName evidence="5">Protein kinase domain-containing protein</fullName>
    </recommendedName>
</protein>
<dbReference type="Pfam" id="PF00069">
    <property type="entry name" value="Pkinase"/>
    <property type="match status" value="1"/>
</dbReference>
<dbReference type="InterPro" id="IPR011009">
    <property type="entry name" value="Kinase-like_dom_sf"/>
</dbReference>
<proteinExistence type="predicted"/>
<evidence type="ECO:0000313" key="7">
    <source>
        <dbReference type="Proteomes" id="UP000642829"/>
    </source>
</evidence>
<evidence type="ECO:0000256" key="4">
    <source>
        <dbReference type="ARBA" id="ARBA00022840"/>
    </source>
</evidence>
<keyword evidence="3" id="KW-0418">Kinase</keyword>
<dbReference type="EMBL" id="BMXG01000021">
    <property type="protein sequence ID" value="GHC09495.1"/>
    <property type="molecule type" value="Genomic_DNA"/>
</dbReference>
<comment type="caution">
    <text evidence="6">The sequence shown here is derived from an EMBL/GenBank/DDBJ whole genome shotgun (WGS) entry which is preliminary data.</text>
</comment>
<evidence type="ECO:0000259" key="5">
    <source>
        <dbReference type="PROSITE" id="PS50011"/>
    </source>
</evidence>
<keyword evidence="7" id="KW-1185">Reference proteome</keyword>
<dbReference type="GO" id="GO:0004674">
    <property type="term" value="F:protein serine/threonine kinase activity"/>
    <property type="evidence" value="ECO:0007669"/>
    <property type="project" value="TreeGrafter"/>
</dbReference>
<feature type="domain" description="Protein kinase" evidence="5">
    <location>
        <begin position="16"/>
        <end position="291"/>
    </location>
</feature>
<evidence type="ECO:0000313" key="6">
    <source>
        <dbReference type="EMBL" id="GHC09495.1"/>
    </source>
</evidence>
<keyword evidence="2" id="KW-0547">Nucleotide-binding</keyword>
<dbReference type="CDD" id="cd14014">
    <property type="entry name" value="STKc_PknB_like"/>
    <property type="match status" value="1"/>
</dbReference>
<reference evidence="6" key="1">
    <citation type="journal article" date="2014" name="Int. J. Syst. Evol. Microbiol.">
        <title>Complete genome sequence of Corynebacterium casei LMG S-19264T (=DSM 44701T), isolated from a smear-ripened cheese.</title>
        <authorList>
            <consortium name="US DOE Joint Genome Institute (JGI-PGF)"/>
            <person name="Walter F."/>
            <person name="Albersmeier A."/>
            <person name="Kalinowski J."/>
            <person name="Ruckert C."/>
        </authorList>
    </citation>
    <scope>NUCLEOTIDE SEQUENCE</scope>
    <source>
        <strain evidence="6">KCTC 12870</strain>
    </source>
</reference>
<keyword evidence="4" id="KW-0067">ATP-binding</keyword>
<dbReference type="Gene3D" id="3.30.200.20">
    <property type="entry name" value="Phosphorylase Kinase, domain 1"/>
    <property type="match status" value="1"/>
</dbReference>
<dbReference type="GO" id="GO:0005524">
    <property type="term" value="F:ATP binding"/>
    <property type="evidence" value="ECO:0007669"/>
    <property type="project" value="UniProtKB-KW"/>
</dbReference>
<dbReference type="PANTHER" id="PTHR43289">
    <property type="entry name" value="MITOGEN-ACTIVATED PROTEIN KINASE KINASE KINASE 20-RELATED"/>
    <property type="match status" value="1"/>
</dbReference>
<keyword evidence="1" id="KW-0808">Transferase</keyword>
<evidence type="ECO:0000256" key="2">
    <source>
        <dbReference type="ARBA" id="ARBA00022741"/>
    </source>
</evidence>
<dbReference type="SUPFAM" id="SSF56112">
    <property type="entry name" value="Protein kinase-like (PK-like)"/>
    <property type="match status" value="1"/>
</dbReference>
<dbReference type="InterPro" id="IPR000719">
    <property type="entry name" value="Prot_kinase_dom"/>
</dbReference>
<dbReference type="Proteomes" id="UP000642829">
    <property type="component" value="Unassembled WGS sequence"/>
</dbReference>
<evidence type="ECO:0000256" key="3">
    <source>
        <dbReference type="ARBA" id="ARBA00022777"/>
    </source>
</evidence>
<organism evidence="6 7">
    <name type="scientific">Cerasicoccus arenae</name>
    <dbReference type="NCBI Taxonomy" id="424488"/>
    <lineage>
        <taxon>Bacteria</taxon>
        <taxon>Pseudomonadati</taxon>
        <taxon>Verrucomicrobiota</taxon>
        <taxon>Opitutia</taxon>
        <taxon>Puniceicoccales</taxon>
        <taxon>Cerasicoccaceae</taxon>
        <taxon>Cerasicoccus</taxon>
    </lineage>
</organism>
<accession>A0A8J3DHZ6</accession>
<name>A0A8J3DHZ6_9BACT</name>
<gene>
    <name evidence="6" type="ORF">GCM10007047_28420</name>
</gene>
<reference evidence="6" key="2">
    <citation type="submission" date="2020-09" db="EMBL/GenBank/DDBJ databases">
        <authorList>
            <person name="Sun Q."/>
            <person name="Kim S."/>
        </authorList>
    </citation>
    <scope>NUCLEOTIDE SEQUENCE</scope>
    <source>
        <strain evidence="6">KCTC 12870</strain>
    </source>
</reference>
<dbReference type="Gene3D" id="1.10.510.10">
    <property type="entry name" value="Transferase(Phosphotransferase) domain 1"/>
    <property type="match status" value="1"/>
</dbReference>
<sequence length="325" mass="37077">MRTVERLKHLFNEIHYELVRKIAEGGMGVVYEGRQHGSDEFCKVVAIKLIREEFSVFDEFRSNFIGEARLVADLIHTNIVQTYHLGALGDQYFMVMEYVNGLNTEEFINHHIETNQLIPVDLAVFIVSRVARGLAYAHQKRDVHGRPLGIVHRDVGPKNIMLAYEGDVKLTDFGIAKALDLMYNEEGEVIAGKDEYLSPEQARKEVTDARADIFPCGIVLSELLLGYNIFEGEDSDTTRERILTLELPDFRRMRDGVDDKLNDILYRTLAREREDRYQSATELLTALEVYLYSDGYGPTNEKLALYVQDLFGPDGDGAALRHAQR</sequence>
<dbReference type="AlphaFoldDB" id="A0A8J3DHZ6"/>
<dbReference type="PROSITE" id="PS50011">
    <property type="entry name" value="PROTEIN_KINASE_DOM"/>
    <property type="match status" value="1"/>
</dbReference>